<protein>
    <submittedName>
        <fullName evidence="5">HU family DNA-binding protein</fullName>
    </submittedName>
</protein>
<dbReference type="GO" id="GO:0030527">
    <property type="term" value="F:structural constituent of chromatin"/>
    <property type="evidence" value="ECO:0007669"/>
    <property type="project" value="InterPro"/>
</dbReference>
<comment type="similarity">
    <text evidence="1 4">Belongs to the bacterial histone-like protein family.</text>
</comment>
<keyword evidence="2" id="KW-0226">DNA condensation</keyword>
<dbReference type="Pfam" id="PF00216">
    <property type="entry name" value="Bac_DNA_binding"/>
    <property type="match status" value="1"/>
</dbReference>
<evidence type="ECO:0000256" key="2">
    <source>
        <dbReference type="ARBA" id="ARBA00023067"/>
    </source>
</evidence>
<accession>A0AA48KZG2</accession>
<evidence type="ECO:0000256" key="3">
    <source>
        <dbReference type="ARBA" id="ARBA00023125"/>
    </source>
</evidence>
<evidence type="ECO:0000256" key="4">
    <source>
        <dbReference type="RuleBase" id="RU003939"/>
    </source>
</evidence>
<dbReference type="PRINTS" id="PR01727">
    <property type="entry name" value="DNABINDINGHU"/>
</dbReference>
<dbReference type="GO" id="GO:0030261">
    <property type="term" value="P:chromosome condensation"/>
    <property type="evidence" value="ECO:0007669"/>
    <property type="project" value="UniProtKB-KW"/>
</dbReference>
<dbReference type="SUPFAM" id="SSF47729">
    <property type="entry name" value="IHF-like DNA-binding proteins"/>
    <property type="match status" value="1"/>
</dbReference>
<evidence type="ECO:0000313" key="5">
    <source>
        <dbReference type="EMBL" id="BED92264.1"/>
    </source>
</evidence>
<gene>
    <name evidence="5" type="ORF">CfP315_0876</name>
</gene>
<dbReference type="AlphaFoldDB" id="A0AA48KZG2"/>
<dbReference type="Gene3D" id="4.10.520.10">
    <property type="entry name" value="IHF-like DNA-binding proteins"/>
    <property type="match status" value="1"/>
</dbReference>
<name>A0AA48KZG2_9FIRM</name>
<organism evidence="5">
    <name type="scientific">Candidatus Improbicoccus pseudotrichonymphae</name>
    <dbReference type="NCBI Taxonomy" id="3033792"/>
    <lineage>
        <taxon>Bacteria</taxon>
        <taxon>Bacillati</taxon>
        <taxon>Bacillota</taxon>
        <taxon>Clostridia</taxon>
        <taxon>Candidatus Improbicoccus</taxon>
    </lineage>
</organism>
<dbReference type="GO" id="GO:0003677">
    <property type="term" value="F:DNA binding"/>
    <property type="evidence" value="ECO:0007669"/>
    <property type="project" value="UniProtKB-KW"/>
</dbReference>
<sequence>MNKSEFVSAIAKKTGFEKNKTEAFLDALMETVMQTVAKGDKIQLVGFGTFLSRRREAYTGRNPKNGKEISVSASNIPYFKTGKLFKEVVNK</sequence>
<keyword evidence="3 5" id="KW-0238">DNA-binding</keyword>
<evidence type="ECO:0000256" key="1">
    <source>
        <dbReference type="ARBA" id="ARBA00010529"/>
    </source>
</evidence>
<dbReference type="KEGG" id="ips:CfP315_0876"/>
<reference evidence="5" key="1">
    <citation type="journal article" date="2023" name="ISME J.">
        <title>Emergence of putative energy parasites within Clostridia revealed by genome analysis of a novel endosymbiotic clade.</title>
        <authorList>
            <person name="Takahashi K."/>
            <person name="Kuwahara H."/>
            <person name="Horikawa Y."/>
            <person name="Izawa K."/>
            <person name="Kato D."/>
            <person name="Inagaki T."/>
            <person name="Yuki M."/>
            <person name="Ohkuma M."/>
            <person name="Hongoh Y."/>
        </authorList>
    </citation>
    <scope>NUCLEOTIDE SEQUENCE</scope>
    <source>
        <strain evidence="5">CfP3-15</strain>
    </source>
</reference>
<dbReference type="EMBL" id="AP027924">
    <property type="protein sequence ID" value="BED92264.1"/>
    <property type="molecule type" value="Genomic_DNA"/>
</dbReference>
<dbReference type="SMART" id="SM00411">
    <property type="entry name" value="BHL"/>
    <property type="match status" value="1"/>
</dbReference>
<dbReference type="InterPro" id="IPR010992">
    <property type="entry name" value="IHF-like_DNA-bd_dom_sf"/>
</dbReference>
<dbReference type="PANTHER" id="PTHR33175">
    <property type="entry name" value="DNA-BINDING PROTEIN HU"/>
    <property type="match status" value="1"/>
</dbReference>
<dbReference type="InterPro" id="IPR000119">
    <property type="entry name" value="Hist_DNA-bd"/>
</dbReference>
<proteinExistence type="inferred from homology"/>
<dbReference type="PANTHER" id="PTHR33175:SF3">
    <property type="entry name" value="DNA-BINDING PROTEIN HU-BETA"/>
    <property type="match status" value="1"/>
</dbReference>
<dbReference type="Proteomes" id="UP001337580">
    <property type="component" value="Chromosome"/>
</dbReference>
<dbReference type="CDD" id="cd13831">
    <property type="entry name" value="HU"/>
    <property type="match status" value="1"/>
</dbReference>